<sequence length="711" mass="78571">MQLRLRSQTSQLQFRTQDSRFQHYQRSCNRSCNFQESYSTSRGVSVTFGIQSPAGGAKKLLRSCDLKDEGYAKFLCRFQYAPLPLQAEDKKVFSTYISCSKAATCHSSGEEIPTVIALIDMNQWKLPLRHALPRLLPFLAAQRILICKAWACALISVLALFFFAPMTGQISSILDKGEFICLFRECLLAALLLALRSVTTFLQQSLLWEVSLKATYDIRCHVFGCVVQNDIAYFEGGGGAASGDLAFRITSEAEDTGDSIYSLLQTLIPSALQLLVMSVRMVSLSPLLSIVSLVAVPCMCFVVAVLGEKLKLISREGQNSVAALSSFLNEIFPSISAIKAYTAEEFEQQYFQELAWTDFKARMKKKRMKALIPEAILAVYALTALLLFAAASSAASLGSFPANRMVSFVTSLYFLINPIQAVGRSYNELKQGEPAIERLFEITSSKKKVIEVDDALDLSDVKGDVQFREVTFRYDDCLANVLKGLSLDIHGGETVALVGPSGGGKTTVAKLLLRLYDPLEGCILIDGHDVKELSLKSLRKNVAIVPQEVELFSGTVAENIAFGEMFDADDMERIKEAAVLANAHYFISKLENGYQTKLVDRASCLSGGQRQRLAIARAIYRKPAILILDEATSALDNISEKLVRDALDRCMVGRTVIVIAHRLETVQKADRIYFLDEGRVYEEGTHASLLAKGGRYASLFAKKEYANRSTP</sequence>
<dbReference type="GO" id="GO:0005524">
    <property type="term" value="F:ATP binding"/>
    <property type="evidence" value="ECO:0007669"/>
    <property type="project" value="UniProtKB-KW"/>
</dbReference>
<dbReference type="PROSITE" id="PS50893">
    <property type="entry name" value="ABC_TRANSPORTER_2"/>
    <property type="match status" value="1"/>
</dbReference>
<reference evidence="11" key="1">
    <citation type="submission" date="2021-08" db="EMBL/GenBank/DDBJ databases">
        <title>WGS assembly of Ceratopteris richardii.</title>
        <authorList>
            <person name="Marchant D.B."/>
            <person name="Chen G."/>
            <person name="Jenkins J."/>
            <person name="Shu S."/>
            <person name="Leebens-Mack J."/>
            <person name="Grimwood J."/>
            <person name="Schmutz J."/>
            <person name="Soltis P."/>
            <person name="Soltis D."/>
            <person name="Chen Z.-H."/>
        </authorList>
    </citation>
    <scope>NUCLEOTIDE SEQUENCE</scope>
    <source>
        <strain evidence="11">Whitten #5841</strain>
        <tissue evidence="11">Leaf</tissue>
    </source>
</reference>
<evidence type="ECO:0000313" key="12">
    <source>
        <dbReference type="Proteomes" id="UP000825935"/>
    </source>
</evidence>
<dbReference type="InterPro" id="IPR003593">
    <property type="entry name" value="AAA+_ATPase"/>
</dbReference>
<evidence type="ECO:0000256" key="7">
    <source>
        <dbReference type="ARBA" id="ARBA00023136"/>
    </source>
</evidence>
<dbReference type="InterPro" id="IPR036640">
    <property type="entry name" value="ABC1_TM_sf"/>
</dbReference>
<dbReference type="PROSITE" id="PS00211">
    <property type="entry name" value="ABC_TRANSPORTER_1"/>
    <property type="match status" value="1"/>
</dbReference>
<dbReference type="GO" id="GO:0016020">
    <property type="term" value="C:membrane"/>
    <property type="evidence" value="ECO:0007669"/>
    <property type="project" value="UniProtKB-SubCell"/>
</dbReference>
<evidence type="ECO:0000256" key="5">
    <source>
        <dbReference type="ARBA" id="ARBA00022840"/>
    </source>
</evidence>
<evidence type="ECO:0000256" key="4">
    <source>
        <dbReference type="ARBA" id="ARBA00022741"/>
    </source>
</evidence>
<feature type="transmembrane region" description="Helical" evidence="8">
    <location>
        <begin position="370"/>
        <end position="391"/>
    </location>
</feature>
<dbReference type="PROSITE" id="PS50929">
    <property type="entry name" value="ABC_TM1F"/>
    <property type="match status" value="1"/>
</dbReference>
<dbReference type="InterPro" id="IPR027417">
    <property type="entry name" value="P-loop_NTPase"/>
</dbReference>
<proteinExistence type="predicted"/>
<protein>
    <recommendedName>
        <fullName evidence="13">ABC transporter B family member 29, chloroplastic</fullName>
    </recommendedName>
</protein>
<dbReference type="OrthoDB" id="6500128at2759"/>
<dbReference type="SMART" id="SM00382">
    <property type="entry name" value="AAA"/>
    <property type="match status" value="1"/>
</dbReference>
<keyword evidence="2" id="KW-0150">Chloroplast</keyword>
<evidence type="ECO:0008006" key="13">
    <source>
        <dbReference type="Google" id="ProtNLM"/>
    </source>
</evidence>
<comment type="caution">
    <text evidence="11">The sequence shown here is derived from an EMBL/GenBank/DDBJ whole genome shotgun (WGS) entry which is preliminary data.</text>
</comment>
<keyword evidence="4" id="KW-0547">Nucleotide-binding</keyword>
<evidence type="ECO:0000256" key="3">
    <source>
        <dbReference type="ARBA" id="ARBA00022692"/>
    </source>
</evidence>
<dbReference type="EMBL" id="CM035430">
    <property type="protein sequence ID" value="KAH7298548.1"/>
    <property type="molecule type" value="Genomic_DNA"/>
</dbReference>
<organism evidence="11 12">
    <name type="scientific">Ceratopteris richardii</name>
    <name type="common">Triangle waterfern</name>
    <dbReference type="NCBI Taxonomy" id="49495"/>
    <lineage>
        <taxon>Eukaryota</taxon>
        <taxon>Viridiplantae</taxon>
        <taxon>Streptophyta</taxon>
        <taxon>Embryophyta</taxon>
        <taxon>Tracheophyta</taxon>
        <taxon>Polypodiopsida</taxon>
        <taxon>Polypodiidae</taxon>
        <taxon>Polypodiales</taxon>
        <taxon>Pteridineae</taxon>
        <taxon>Pteridaceae</taxon>
        <taxon>Parkerioideae</taxon>
        <taxon>Ceratopteris</taxon>
    </lineage>
</organism>
<dbReference type="AlphaFoldDB" id="A0A8T2RSS8"/>
<dbReference type="Proteomes" id="UP000825935">
    <property type="component" value="Chromosome 25"/>
</dbReference>
<evidence type="ECO:0000259" key="10">
    <source>
        <dbReference type="PROSITE" id="PS50929"/>
    </source>
</evidence>
<dbReference type="Gene3D" id="1.20.1560.10">
    <property type="entry name" value="ABC transporter type 1, transmembrane domain"/>
    <property type="match status" value="1"/>
</dbReference>
<evidence type="ECO:0000259" key="9">
    <source>
        <dbReference type="PROSITE" id="PS50893"/>
    </source>
</evidence>
<dbReference type="GO" id="GO:0140359">
    <property type="term" value="F:ABC-type transporter activity"/>
    <property type="evidence" value="ECO:0007669"/>
    <property type="project" value="InterPro"/>
</dbReference>
<evidence type="ECO:0000313" key="11">
    <source>
        <dbReference type="EMBL" id="KAH7298548.1"/>
    </source>
</evidence>
<keyword evidence="3 8" id="KW-0812">Transmembrane</keyword>
<name>A0A8T2RSS8_CERRI</name>
<accession>A0A8T2RSS8</accession>
<dbReference type="InterPro" id="IPR039421">
    <property type="entry name" value="Type_1_exporter"/>
</dbReference>
<feature type="transmembrane region" description="Helical" evidence="8">
    <location>
        <begin position="144"/>
        <end position="165"/>
    </location>
</feature>
<dbReference type="GO" id="GO:0016887">
    <property type="term" value="F:ATP hydrolysis activity"/>
    <property type="evidence" value="ECO:0007669"/>
    <property type="project" value="InterPro"/>
</dbReference>
<dbReference type="InterPro" id="IPR003439">
    <property type="entry name" value="ABC_transporter-like_ATP-bd"/>
</dbReference>
<dbReference type="Pfam" id="PF00664">
    <property type="entry name" value="ABC_membrane"/>
    <property type="match status" value="1"/>
</dbReference>
<evidence type="ECO:0000256" key="1">
    <source>
        <dbReference type="ARBA" id="ARBA00004141"/>
    </source>
</evidence>
<keyword evidence="7 8" id="KW-0472">Membrane</keyword>
<feature type="domain" description="ABC transmembrane type-1" evidence="10">
    <location>
        <begin position="149"/>
        <end position="431"/>
    </location>
</feature>
<dbReference type="SUPFAM" id="SSF90123">
    <property type="entry name" value="ABC transporter transmembrane region"/>
    <property type="match status" value="1"/>
</dbReference>
<gene>
    <name evidence="11" type="ORF">KP509_25G048800</name>
</gene>
<dbReference type="Pfam" id="PF00005">
    <property type="entry name" value="ABC_tran"/>
    <property type="match status" value="1"/>
</dbReference>
<evidence type="ECO:0000256" key="8">
    <source>
        <dbReference type="SAM" id="Phobius"/>
    </source>
</evidence>
<keyword evidence="6 8" id="KW-1133">Transmembrane helix</keyword>
<dbReference type="Gene3D" id="3.40.50.300">
    <property type="entry name" value="P-loop containing nucleotide triphosphate hydrolases"/>
    <property type="match status" value="1"/>
</dbReference>
<dbReference type="OMA" id="PLMNIIG"/>
<evidence type="ECO:0000256" key="6">
    <source>
        <dbReference type="ARBA" id="ARBA00022989"/>
    </source>
</evidence>
<dbReference type="PANTHER" id="PTHR24221:SF630">
    <property type="entry name" value="ABC TRANSPORTER B FAMILY MEMBER 29, CHLOROPLASTIC"/>
    <property type="match status" value="1"/>
</dbReference>
<keyword evidence="5" id="KW-0067">ATP-binding</keyword>
<dbReference type="FunFam" id="3.40.50.300:FF:000218">
    <property type="entry name" value="Multidrug ABC transporter ATP-binding protein"/>
    <property type="match status" value="1"/>
</dbReference>
<keyword evidence="12" id="KW-1185">Reference proteome</keyword>
<evidence type="ECO:0000256" key="2">
    <source>
        <dbReference type="ARBA" id="ARBA00022528"/>
    </source>
</evidence>
<feature type="domain" description="ABC transporter" evidence="9">
    <location>
        <begin position="465"/>
        <end position="702"/>
    </location>
</feature>
<dbReference type="InterPro" id="IPR017871">
    <property type="entry name" value="ABC_transporter-like_CS"/>
</dbReference>
<dbReference type="PANTHER" id="PTHR24221">
    <property type="entry name" value="ATP-BINDING CASSETTE SUB-FAMILY B"/>
    <property type="match status" value="1"/>
</dbReference>
<dbReference type="InterPro" id="IPR011527">
    <property type="entry name" value="ABC1_TM_dom"/>
</dbReference>
<feature type="transmembrane region" description="Helical" evidence="8">
    <location>
        <begin position="287"/>
        <end position="306"/>
    </location>
</feature>
<comment type="subcellular location">
    <subcellularLocation>
        <location evidence="1">Membrane</location>
        <topology evidence="1">Multi-pass membrane protein</topology>
    </subcellularLocation>
</comment>
<dbReference type="SUPFAM" id="SSF52540">
    <property type="entry name" value="P-loop containing nucleoside triphosphate hydrolases"/>
    <property type="match status" value="1"/>
</dbReference>
<keyword evidence="2" id="KW-0934">Plastid</keyword>
<dbReference type="CDD" id="cd07346">
    <property type="entry name" value="ABC_6TM_exporters"/>
    <property type="match status" value="1"/>
</dbReference>